<accession>A0A6P6YLG1</accession>
<evidence type="ECO:0000256" key="1">
    <source>
        <dbReference type="ARBA" id="ARBA00004123"/>
    </source>
</evidence>
<feature type="compositionally biased region" description="Low complexity" evidence="9">
    <location>
        <begin position="78"/>
        <end position="92"/>
    </location>
</feature>
<dbReference type="PROSITE" id="PS50071">
    <property type="entry name" value="HOMEOBOX_2"/>
    <property type="match status" value="1"/>
</dbReference>
<proteinExistence type="inferred from homology"/>
<evidence type="ECO:0000256" key="5">
    <source>
        <dbReference type="ARBA" id="ARBA00023242"/>
    </source>
</evidence>
<dbReference type="PROSITE" id="PS00027">
    <property type="entry name" value="HOMEOBOX_1"/>
    <property type="match status" value="1"/>
</dbReference>
<keyword evidence="4 6" id="KW-0371">Homeobox</keyword>
<keyword evidence="3 6" id="KW-0238">DNA-binding</keyword>
<dbReference type="Pfam" id="PF10525">
    <property type="entry name" value="Engrail_1_C_sig"/>
    <property type="match status" value="1"/>
</dbReference>
<dbReference type="InterPro" id="IPR000747">
    <property type="entry name" value="HD_engrailed"/>
</dbReference>
<dbReference type="InterPro" id="IPR019737">
    <property type="entry name" value="Homeobox-engrailed_CS"/>
</dbReference>
<feature type="compositionally biased region" description="Low complexity" evidence="9">
    <location>
        <begin position="353"/>
        <end position="365"/>
    </location>
</feature>
<feature type="domain" description="Homeobox" evidence="10">
    <location>
        <begin position="494"/>
        <end position="554"/>
    </location>
</feature>
<dbReference type="GO" id="GO:0030182">
    <property type="term" value="P:neuron differentiation"/>
    <property type="evidence" value="ECO:0007669"/>
    <property type="project" value="TreeGrafter"/>
</dbReference>
<feature type="region of interest" description="Disordered" evidence="9">
    <location>
        <begin position="582"/>
        <end position="603"/>
    </location>
</feature>
<dbReference type="PRINTS" id="PR00026">
    <property type="entry name" value="ENGRAILED"/>
</dbReference>
<dbReference type="PANTHER" id="PTHR24341">
    <property type="entry name" value="HOMEOBOX PROTEIN ENGRAILED"/>
    <property type="match status" value="1"/>
</dbReference>
<comment type="similarity">
    <text evidence="8">Belongs to the Engrailed homeobox family.</text>
</comment>
<evidence type="ECO:0000313" key="11">
    <source>
        <dbReference type="Proteomes" id="UP000515146"/>
    </source>
</evidence>
<evidence type="ECO:0000256" key="4">
    <source>
        <dbReference type="ARBA" id="ARBA00023155"/>
    </source>
</evidence>
<evidence type="ECO:0000256" key="8">
    <source>
        <dbReference type="RuleBase" id="RU510713"/>
    </source>
</evidence>
<keyword evidence="11" id="KW-1185">Reference proteome</keyword>
<dbReference type="PROSITE" id="PS00033">
    <property type="entry name" value="ENGRAILED"/>
    <property type="match status" value="1"/>
</dbReference>
<dbReference type="GO" id="GO:0000981">
    <property type="term" value="F:DNA-binding transcription factor activity, RNA polymerase II-specific"/>
    <property type="evidence" value="ECO:0007669"/>
    <property type="project" value="InterPro"/>
</dbReference>
<reference evidence="12" key="1">
    <citation type="submission" date="2025-08" db="UniProtKB">
        <authorList>
            <consortium name="RefSeq"/>
        </authorList>
    </citation>
    <scope>IDENTIFICATION</scope>
    <source>
        <strain evidence="12">Airmid</strain>
    </source>
</reference>
<feature type="compositionally biased region" description="Low complexity" evidence="9">
    <location>
        <begin position="322"/>
        <end position="341"/>
    </location>
</feature>
<dbReference type="GO" id="GO:0005634">
    <property type="term" value="C:nucleus"/>
    <property type="evidence" value="ECO:0007669"/>
    <property type="project" value="UniProtKB-SubCell"/>
</dbReference>
<dbReference type="Gene3D" id="1.10.10.60">
    <property type="entry name" value="Homeodomain-like"/>
    <property type="match status" value="1"/>
</dbReference>
<evidence type="ECO:0000256" key="7">
    <source>
        <dbReference type="RuleBase" id="RU000682"/>
    </source>
</evidence>
<feature type="compositionally biased region" description="Low complexity" evidence="9">
    <location>
        <begin position="435"/>
        <end position="445"/>
    </location>
</feature>
<organism evidence="11 12">
    <name type="scientific">Dermatophagoides pteronyssinus</name>
    <name type="common">European house dust mite</name>
    <dbReference type="NCBI Taxonomy" id="6956"/>
    <lineage>
        <taxon>Eukaryota</taxon>
        <taxon>Metazoa</taxon>
        <taxon>Ecdysozoa</taxon>
        <taxon>Arthropoda</taxon>
        <taxon>Chelicerata</taxon>
        <taxon>Arachnida</taxon>
        <taxon>Acari</taxon>
        <taxon>Acariformes</taxon>
        <taxon>Sarcoptiformes</taxon>
        <taxon>Astigmata</taxon>
        <taxon>Psoroptidia</taxon>
        <taxon>Analgoidea</taxon>
        <taxon>Pyroglyphidae</taxon>
        <taxon>Dermatophagoidinae</taxon>
        <taxon>Dermatophagoides</taxon>
    </lineage>
</organism>
<feature type="region of interest" description="Disordered" evidence="9">
    <location>
        <begin position="120"/>
        <end position="224"/>
    </location>
</feature>
<dbReference type="CDD" id="cd00086">
    <property type="entry name" value="homeodomain"/>
    <property type="match status" value="1"/>
</dbReference>
<comment type="subcellular location">
    <subcellularLocation>
        <location evidence="1 6 7">Nucleus</location>
    </subcellularLocation>
</comment>
<protein>
    <recommendedName>
        <fullName evidence="8">Homeobox protein engrailed-like</fullName>
    </recommendedName>
</protein>
<dbReference type="PANTHER" id="PTHR24341:SF6">
    <property type="entry name" value="HOMEOBOX PROTEIN INVECTED"/>
    <property type="match status" value="1"/>
</dbReference>
<feature type="compositionally biased region" description="Polar residues" evidence="9">
    <location>
        <begin position="141"/>
        <end position="166"/>
    </location>
</feature>
<feature type="region of interest" description="Disordered" evidence="9">
    <location>
        <begin position="1"/>
        <end position="21"/>
    </location>
</feature>
<feature type="region of interest" description="Disordered" evidence="9">
    <location>
        <begin position="476"/>
        <end position="498"/>
    </location>
</feature>
<feature type="DNA-binding region" description="Homeobox" evidence="6">
    <location>
        <begin position="496"/>
        <end position="555"/>
    </location>
</feature>
<keyword evidence="2" id="KW-0217">Developmental protein</keyword>
<dbReference type="InterPro" id="IPR017970">
    <property type="entry name" value="Homeobox_CS"/>
</dbReference>
<dbReference type="RefSeq" id="XP_027206027.1">
    <property type="nucleotide sequence ID" value="XM_027350226.1"/>
</dbReference>
<feature type="compositionally biased region" description="Polar residues" evidence="9">
    <location>
        <begin position="366"/>
        <end position="378"/>
    </location>
</feature>
<dbReference type="PRINTS" id="PR00024">
    <property type="entry name" value="HOMEOBOX"/>
</dbReference>
<dbReference type="SMART" id="SM00389">
    <property type="entry name" value="HOX"/>
    <property type="match status" value="1"/>
</dbReference>
<sequence>MALDITSRNSSLSTSESSFNHHHHSSFQSLMMTTAAAAAAAAATTTTTTNSPINSGSIEHLLNSYSSQIHNHHHHHNQQQQSQQQSTITTTTAKSAMEDATLFLKAAAAAAAAAAAVSASENAASPCPTTSSLPESPKSPTPISFSPLVQQTSNESDDNNIVNTAITMGRPGSISPPQPLALTGHHNRNQHNQHFGQNSHQIRVKSPKSPPTALGSSPLEKLQSLSPNTITLSSSTQSSSSLTTTTSQTTSQTVAAVQAAVAAAAAANSIVEQTTRALKFSIDNILSPEFGLNKNDFTSRSLFYAYYQQFQEKYSCFNLVKSNNNNNSNNQQQQQHQQRSNNNHHVKNHSTFNNNNNNHRNNNNNKLSFDINTLVSSNNHERKTKKQRKRSDSECSSISSLSNTSTTTRETSSINFTNGNSNTGMIGDQNNSKDSSSTATTPTPSIEQSGKEVSLEEKAKQPVLWPAWVYCTRYSDRPSSGPRSRKIKKKEKKIDEKRPRTAFTAEQLARLKQEFTDNKYLTEKRRQDLARELKLNESQIKIWFQNKRAKIKKSSPGRGPLALHLMAQGLYNHSTMAIDSDDEIDENYKTASSPGLSESSKTS</sequence>
<evidence type="ECO:0000256" key="2">
    <source>
        <dbReference type="ARBA" id="ARBA00022473"/>
    </source>
</evidence>
<dbReference type="AlphaFoldDB" id="A0A6P6YLG1"/>
<feature type="compositionally biased region" description="Low complexity" evidence="9">
    <location>
        <begin position="7"/>
        <end position="18"/>
    </location>
</feature>
<dbReference type="Proteomes" id="UP000515146">
    <property type="component" value="Unplaced"/>
</dbReference>
<dbReference type="InterPro" id="IPR019549">
    <property type="entry name" value="Homeobox-engrailed_C-terminal"/>
</dbReference>
<dbReference type="OrthoDB" id="6159439at2759"/>
<dbReference type="GO" id="GO:0000978">
    <property type="term" value="F:RNA polymerase II cis-regulatory region sequence-specific DNA binding"/>
    <property type="evidence" value="ECO:0007669"/>
    <property type="project" value="TreeGrafter"/>
</dbReference>
<dbReference type="SUPFAM" id="SSF46689">
    <property type="entry name" value="Homeodomain-like"/>
    <property type="match status" value="1"/>
</dbReference>
<feature type="compositionally biased region" description="Low complexity" evidence="9">
    <location>
        <begin position="394"/>
        <end position="413"/>
    </location>
</feature>
<feature type="region of interest" description="Disordered" evidence="9">
    <location>
        <begin position="321"/>
        <end position="457"/>
    </location>
</feature>
<evidence type="ECO:0000256" key="3">
    <source>
        <dbReference type="ARBA" id="ARBA00023125"/>
    </source>
</evidence>
<dbReference type="InterPro" id="IPR001356">
    <property type="entry name" value="HD"/>
</dbReference>
<evidence type="ECO:0000256" key="6">
    <source>
        <dbReference type="PROSITE-ProRule" id="PRU00108"/>
    </source>
</evidence>
<feature type="compositionally biased region" description="Polar residues" evidence="9">
    <location>
        <begin position="414"/>
        <end position="434"/>
    </location>
</feature>
<dbReference type="GO" id="GO:0009653">
    <property type="term" value="P:anatomical structure morphogenesis"/>
    <property type="evidence" value="ECO:0007669"/>
    <property type="project" value="UniProtKB-ARBA"/>
</dbReference>
<keyword evidence="5 6" id="KW-0539">Nucleus</keyword>
<dbReference type="FunFam" id="1.10.10.60:FF:000189">
    <property type="entry name" value="Homeobox protein engrailed-like"/>
    <property type="match status" value="1"/>
</dbReference>
<evidence type="ECO:0000259" key="10">
    <source>
        <dbReference type="PROSITE" id="PS50071"/>
    </source>
</evidence>
<evidence type="ECO:0000256" key="9">
    <source>
        <dbReference type="SAM" id="MobiDB-lite"/>
    </source>
</evidence>
<dbReference type="InterPro" id="IPR050720">
    <property type="entry name" value="Engrailed_Homeobox_TFs"/>
</dbReference>
<dbReference type="Pfam" id="PF00046">
    <property type="entry name" value="Homeodomain"/>
    <property type="match status" value="1"/>
</dbReference>
<name>A0A6P6YLG1_DERPT</name>
<feature type="compositionally biased region" description="Polar residues" evidence="9">
    <location>
        <begin position="192"/>
        <end position="201"/>
    </location>
</feature>
<feature type="compositionally biased region" description="Polar residues" evidence="9">
    <location>
        <begin position="589"/>
        <end position="603"/>
    </location>
</feature>
<dbReference type="InterPro" id="IPR009057">
    <property type="entry name" value="Homeodomain-like_sf"/>
</dbReference>
<feature type="region of interest" description="Disordered" evidence="9">
    <location>
        <begin position="69"/>
        <end position="92"/>
    </location>
</feature>
<dbReference type="InterPro" id="IPR020479">
    <property type="entry name" value="HD_metazoa"/>
</dbReference>
<evidence type="ECO:0000313" key="12">
    <source>
        <dbReference type="RefSeq" id="XP_027206027.1"/>
    </source>
</evidence>
<gene>
    <name evidence="12" type="primary">LOC113799570</name>
</gene>